<dbReference type="Gene3D" id="1.10.260.40">
    <property type="entry name" value="lambda repressor-like DNA-binding domains"/>
    <property type="match status" value="1"/>
</dbReference>
<dbReference type="InterPro" id="IPR043917">
    <property type="entry name" value="DUF5753"/>
</dbReference>
<dbReference type="CDD" id="cd00093">
    <property type="entry name" value="HTH_XRE"/>
    <property type="match status" value="1"/>
</dbReference>
<dbReference type="PROSITE" id="PS50943">
    <property type="entry name" value="HTH_CROC1"/>
    <property type="match status" value="1"/>
</dbReference>
<organism evidence="2 3">
    <name type="scientific">Amycolatopsis halotolerans</name>
    <dbReference type="NCBI Taxonomy" id="330083"/>
    <lineage>
        <taxon>Bacteria</taxon>
        <taxon>Bacillati</taxon>
        <taxon>Actinomycetota</taxon>
        <taxon>Actinomycetes</taxon>
        <taxon>Pseudonocardiales</taxon>
        <taxon>Pseudonocardiaceae</taxon>
        <taxon>Amycolatopsis</taxon>
    </lineage>
</organism>
<protein>
    <submittedName>
        <fullName evidence="2">Helix-turn-helix domain-containing protein</fullName>
    </submittedName>
</protein>
<reference evidence="3" key="1">
    <citation type="journal article" date="2019" name="Int. J. Syst. Evol. Microbiol.">
        <title>The Global Catalogue of Microorganisms (GCM) 10K type strain sequencing project: providing services to taxonomists for standard genome sequencing and annotation.</title>
        <authorList>
            <consortium name="The Broad Institute Genomics Platform"/>
            <consortium name="The Broad Institute Genome Sequencing Center for Infectious Disease"/>
            <person name="Wu L."/>
            <person name="Ma J."/>
        </authorList>
    </citation>
    <scope>NUCLEOTIDE SEQUENCE [LARGE SCALE GENOMIC DNA]</scope>
    <source>
        <strain evidence="3">CGMCC 4.7682</strain>
    </source>
</reference>
<dbReference type="RefSeq" id="WP_377868225.1">
    <property type="nucleotide sequence ID" value="NZ_JBHMAY010000005.1"/>
</dbReference>
<proteinExistence type="predicted"/>
<name>A0ABV7QDD4_9PSEU</name>
<dbReference type="EMBL" id="JBHRWI010000012">
    <property type="protein sequence ID" value="MFC3510194.1"/>
    <property type="molecule type" value="Genomic_DNA"/>
</dbReference>
<evidence type="ECO:0000313" key="2">
    <source>
        <dbReference type="EMBL" id="MFC3510194.1"/>
    </source>
</evidence>
<gene>
    <name evidence="2" type="ORF">ACFORO_08475</name>
</gene>
<evidence type="ECO:0000259" key="1">
    <source>
        <dbReference type="PROSITE" id="PS50943"/>
    </source>
</evidence>
<dbReference type="InterPro" id="IPR001387">
    <property type="entry name" value="Cro/C1-type_HTH"/>
</dbReference>
<dbReference type="Pfam" id="PF13560">
    <property type="entry name" value="HTH_31"/>
    <property type="match status" value="1"/>
</dbReference>
<feature type="domain" description="HTH cro/C1-type" evidence="1">
    <location>
        <begin position="17"/>
        <end position="73"/>
    </location>
</feature>
<keyword evidence="3" id="KW-1185">Reference proteome</keyword>
<sequence length="287" mass="32279">MATTSPTALKWWFAVAMRHLRETAGLERSDAAEAIRGSVSAIAHIENGRSLPKPLELERLLTLYGVAHRIEAFLRLRDRARKGKDWFADGGQHDFPEDFGLFLGMESSASQLEGWDANVVAGAFQTRRYAEATIRGAEPELKDDEVIKRVDLRMARQRMIFDDGEQPLVWRVMAATALEWEVGGKDVLREQLLHLADLADRPGIKIQVLPATVGAHTGAEGTFTILSAPPELEDYPGCVYAETLVKPYYYEELEQIRKYRNALTELRVKATKPEKTSALFRQLAKDL</sequence>
<comment type="caution">
    <text evidence="2">The sequence shown here is derived from an EMBL/GenBank/DDBJ whole genome shotgun (WGS) entry which is preliminary data.</text>
</comment>
<dbReference type="Pfam" id="PF19054">
    <property type="entry name" value="DUF5753"/>
    <property type="match status" value="1"/>
</dbReference>
<dbReference type="SUPFAM" id="SSF47413">
    <property type="entry name" value="lambda repressor-like DNA-binding domains"/>
    <property type="match status" value="1"/>
</dbReference>
<dbReference type="InterPro" id="IPR010982">
    <property type="entry name" value="Lambda_DNA-bd_dom_sf"/>
</dbReference>
<dbReference type="Proteomes" id="UP001595764">
    <property type="component" value="Unassembled WGS sequence"/>
</dbReference>
<dbReference type="SMART" id="SM00530">
    <property type="entry name" value="HTH_XRE"/>
    <property type="match status" value="1"/>
</dbReference>
<accession>A0ABV7QDD4</accession>
<evidence type="ECO:0000313" key="3">
    <source>
        <dbReference type="Proteomes" id="UP001595764"/>
    </source>
</evidence>